<protein>
    <submittedName>
        <fullName evidence="2">XRE family transcriptional regulator</fullName>
    </submittedName>
</protein>
<dbReference type="OrthoDB" id="582619at2"/>
<proteinExistence type="predicted"/>
<dbReference type="EMBL" id="PXYK01000021">
    <property type="protein sequence ID" value="PSJ56590.1"/>
    <property type="molecule type" value="Genomic_DNA"/>
</dbReference>
<keyword evidence="3" id="KW-1185">Reference proteome</keyword>
<dbReference type="Pfam" id="PF09722">
    <property type="entry name" value="Xre_MbcA_ParS_C"/>
    <property type="match status" value="1"/>
</dbReference>
<comment type="caution">
    <text evidence="2">The sequence shown here is derived from an EMBL/GenBank/DDBJ whole genome shotgun (WGS) entry which is preliminary data.</text>
</comment>
<dbReference type="AlphaFoldDB" id="A0A2P7S294"/>
<gene>
    <name evidence="2" type="ORF">C7I84_20600</name>
</gene>
<feature type="domain" description="Antitoxin Xre/MbcA/ParS-like toxin-binding" evidence="1">
    <location>
        <begin position="96"/>
        <end position="138"/>
    </location>
</feature>
<accession>A0A2P7S294</accession>
<reference evidence="2 3" key="1">
    <citation type="submission" date="2018-03" db="EMBL/GenBank/DDBJ databases">
        <title>The draft genome of Mesorhizobium sp. 6GN-30.</title>
        <authorList>
            <person name="Liu L."/>
            <person name="Li L."/>
            <person name="Wang T."/>
            <person name="Zhang X."/>
            <person name="Liang L."/>
        </authorList>
    </citation>
    <scope>NUCLEOTIDE SEQUENCE [LARGE SCALE GENOMIC DNA]</scope>
    <source>
        <strain evidence="2 3">6GN30</strain>
    </source>
</reference>
<organism evidence="2 3">
    <name type="scientific">Kumtagia ephedrae</name>
    <dbReference type="NCBI Taxonomy" id="2116701"/>
    <lineage>
        <taxon>Bacteria</taxon>
        <taxon>Pseudomonadati</taxon>
        <taxon>Pseudomonadota</taxon>
        <taxon>Alphaproteobacteria</taxon>
        <taxon>Hyphomicrobiales</taxon>
        <taxon>Phyllobacteriaceae</taxon>
        <taxon>Kumtagia</taxon>
    </lineage>
</organism>
<name>A0A2P7S294_9HYPH</name>
<dbReference type="InterPro" id="IPR024467">
    <property type="entry name" value="Xre/MbcA/ParS-like_toxin-bd"/>
</dbReference>
<dbReference type="Proteomes" id="UP000241229">
    <property type="component" value="Unassembled WGS sequence"/>
</dbReference>
<evidence type="ECO:0000313" key="3">
    <source>
        <dbReference type="Proteomes" id="UP000241229"/>
    </source>
</evidence>
<evidence type="ECO:0000313" key="2">
    <source>
        <dbReference type="EMBL" id="PSJ56590.1"/>
    </source>
</evidence>
<sequence length="144" mass="15478">MTSRDHPGGFEESATPYLAPTPVHLPAGRAASLFGTDGMVDIDHVVERFGMSKGQFAETIGLAPETLRRTSRLTAAKTQSRITEMLEIIARVTGWAGGEKQAMAWYRAEPIPAFGGRTAESLVKDGKANAVRDYLDHVAMGGFA</sequence>
<evidence type="ECO:0000259" key="1">
    <source>
        <dbReference type="Pfam" id="PF09722"/>
    </source>
</evidence>